<dbReference type="CDD" id="cd05233">
    <property type="entry name" value="SDR_c"/>
    <property type="match status" value="1"/>
</dbReference>
<comment type="caution">
    <text evidence="3">The sequence shown here is derived from an EMBL/GenBank/DDBJ whole genome shotgun (WGS) entry which is preliminary data.</text>
</comment>
<name>A0A4Y9SGN2_9BURK</name>
<dbReference type="PANTHER" id="PTHR43669:SF3">
    <property type="entry name" value="ALCOHOL DEHYDROGENASE, PUTATIVE (AFU_ORTHOLOGUE AFUA_3G03445)-RELATED"/>
    <property type="match status" value="1"/>
</dbReference>
<dbReference type="GO" id="GO:0016491">
    <property type="term" value="F:oxidoreductase activity"/>
    <property type="evidence" value="ECO:0007669"/>
    <property type="project" value="UniProtKB-KW"/>
</dbReference>
<dbReference type="InterPro" id="IPR002347">
    <property type="entry name" value="SDR_fam"/>
</dbReference>
<accession>A0A4Y9SGN2</accession>
<dbReference type="EMBL" id="SPVG01000169">
    <property type="protein sequence ID" value="TFW19384.1"/>
    <property type="molecule type" value="Genomic_DNA"/>
</dbReference>
<evidence type="ECO:0000256" key="2">
    <source>
        <dbReference type="ARBA" id="ARBA00023002"/>
    </source>
</evidence>
<gene>
    <name evidence="3" type="ORF">E4L98_16430</name>
</gene>
<sequence length="220" mass="22811">MSKSLLVIGSGPGIGLATAQRFLKEGYNIVLSSRSISNLQAQAAQLGAGVTLVEADAARPGQIDELVSRLAAAGPLTILYNAGVLRYDAEGNLRPLPLSGHTAGEIQSDMAINLTSAMVAIRAALPAMTARGEGTILLTGGGFGVNPSPDFLPLSVGKAGIRAIAQGLFAPLKEQGIHIGTVTVGRLVSPGSAAAREIAELFWQMNAARPEDWRWEQAFG</sequence>
<proteinExistence type="inferred from homology"/>
<dbReference type="PRINTS" id="PR00081">
    <property type="entry name" value="GDHRDH"/>
</dbReference>
<dbReference type="SUPFAM" id="SSF51735">
    <property type="entry name" value="NAD(P)-binding Rossmann-fold domains"/>
    <property type="match status" value="1"/>
</dbReference>
<dbReference type="RefSeq" id="WP_135202629.1">
    <property type="nucleotide sequence ID" value="NZ_SPVG01000169.1"/>
</dbReference>
<comment type="similarity">
    <text evidence="1">Belongs to the short-chain dehydrogenases/reductases (SDR) family.</text>
</comment>
<dbReference type="Proteomes" id="UP000297729">
    <property type="component" value="Unassembled WGS sequence"/>
</dbReference>
<dbReference type="InterPro" id="IPR036291">
    <property type="entry name" value="NAD(P)-bd_dom_sf"/>
</dbReference>
<dbReference type="PANTHER" id="PTHR43669">
    <property type="entry name" value="5-KETO-D-GLUCONATE 5-REDUCTASE"/>
    <property type="match status" value="1"/>
</dbReference>
<evidence type="ECO:0000256" key="1">
    <source>
        <dbReference type="ARBA" id="ARBA00006484"/>
    </source>
</evidence>
<keyword evidence="4" id="KW-1185">Reference proteome</keyword>
<keyword evidence="2" id="KW-0560">Oxidoreductase</keyword>
<protein>
    <submittedName>
        <fullName evidence="3">SDR family oxidoreductase</fullName>
    </submittedName>
</protein>
<dbReference type="Pfam" id="PF00106">
    <property type="entry name" value="adh_short"/>
    <property type="match status" value="1"/>
</dbReference>
<organism evidence="3 4">
    <name type="scientific">Duganella callida</name>
    <dbReference type="NCBI Taxonomy" id="2561932"/>
    <lineage>
        <taxon>Bacteria</taxon>
        <taxon>Pseudomonadati</taxon>
        <taxon>Pseudomonadota</taxon>
        <taxon>Betaproteobacteria</taxon>
        <taxon>Burkholderiales</taxon>
        <taxon>Oxalobacteraceae</taxon>
        <taxon>Telluria group</taxon>
        <taxon>Duganella</taxon>
    </lineage>
</organism>
<dbReference type="AlphaFoldDB" id="A0A4Y9SGN2"/>
<evidence type="ECO:0000313" key="4">
    <source>
        <dbReference type="Proteomes" id="UP000297729"/>
    </source>
</evidence>
<reference evidence="3 4" key="1">
    <citation type="submission" date="2019-03" db="EMBL/GenBank/DDBJ databases">
        <title>Draft Genome Sequence of Duganella callidus sp. nov., a Novel Duganella Species Isolated from Cultivated Soil.</title>
        <authorList>
            <person name="Raths R."/>
            <person name="Peta V."/>
            <person name="Bucking H."/>
        </authorList>
    </citation>
    <scope>NUCLEOTIDE SEQUENCE [LARGE SCALE GENOMIC DNA]</scope>
    <source>
        <strain evidence="3 4">DN04</strain>
    </source>
</reference>
<dbReference type="OrthoDB" id="9806974at2"/>
<dbReference type="Gene3D" id="3.40.50.720">
    <property type="entry name" value="NAD(P)-binding Rossmann-like Domain"/>
    <property type="match status" value="1"/>
</dbReference>
<evidence type="ECO:0000313" key="3">
    <source>
        <dbReference type="EMBL" id="TFW19384.1"/>
    </source>
</evidence>